<dbReference type="Pfam" id="PF00650">
    <property type="entry name" value="CRAL_TRIO"/>
    <property type="match status" value="1"/>
</dbReference>
<evidence type="ECO:0000259" key="1">
    <source>
        <dbReference type="PROSITE" id="PS50191"/>
    </source>
</evidence>
<keyword evidence="2" id="KW-1185">Reference proteome</keyword>
<reference evidence="3" key="1">
    <citation type="submission" date="2025-08" db="UniProtKB">
        <authorList>
            <consortium name="RefSeq"/>
        </authorList>
    </citation>
    <scope>IDENTIFICATION</scope>
</reference>
<dbReference type="PANTHER" id="PTHR10174">
    <property type="entry name" value="ALPHA-TOCOPHEROL TRANSFER PROTEIN-RELATED"/>
    <property type="match status" value="1"/>
</dbReference>
<gene>
    <name evidence="3" type="primary">LOC106749672</name>
</gene>
<protein>
    <submittedName>
        <fullName evidence="3">Alpha-tocopherol transfer protein-like</fullName>
    </submittedName>
</protein>
<dbReference type="InterPro" id="IPR036865">
    <property type="entry name" value="CRAL-TRIO_dom_sf"/>
</dbReference>
<feature type="domain" description="CRAL-TRIO" evidence="1">
    <location>
        <begin position="35"/>
        <end position="130"/>
    </location>
</feature>
<dbReference type="Gene3D" id="3.40.525.10">
    <property type="entry name" value="CRAL-TRIO lipid binding domain"/>
    <property type="match status" value="1"/>
</dbReference>
<dbReference type="CDD" id="cd00170">
    <property type="entry name" value="SEC14"/>
    <property type="match status" value="1"/>
</dbReference>
<dbReference type="AlphaFoldDB" id="A0A6P3Y3J3"/>
<dbReference type="PRINTS" id="PR00180">
    <property type="entry name" value="CRETINALDHBP"/>
</dbReference>
<dbReference type="Proteomes" id="UP000515204">
    <property type="component" value="Unplaced"/>
</dbReference>
<dbReference type="InterPro" id="IPR001251">
    <property type="entry name" value="CRAL-TRIO_dom"/>
</dbReference>
<dbReference type="SUPFAM" id="SSF52087">
    <property type="entry name" value="CRAL/TRIO domain"/>
    <property type="match status" value="1"/>
</dbReference>
<dbReference type="PROSITE" id="PS50191">
    <property type="entry name" value="CRAL_TRIO"/>
    <property type="match status" value="1"/>
</dbReference>
<evidence type="ECO:0000313" key="3">
    <source>
        <dbReference type="RefSeq" id="XP_014484842.1"/>
    </source>
</evidence>
<evidence type="ECO:0000313" key="2">
    <source>
        <dbReference type="Proteomes" id="UP000515204"/>
    </source>
</evidence>
<dbReference type="GeneID" id="106749672"/>
<name>A0A6P3Y3J3_DINQU</name>
<accession>A0A6P3Y3J3</accession>
<dbReference type="RefSeq" id="XP_014484842.1">
    <property type="nucleotide sequence ID" value="XM_014629356.1"/>
</dbReference>
<dbReference type="PANTHER" id="PTHR10174:SF213">
    <property type="entry name" value="CRAL-TRIO DOMAIN-CONTAINING PROTEIN"/>
    <property type="match status" value="1"/>
</dbReference>
<organism evidence="2 3">
    <name type="scientific">Dinoponera quadriceps</name>
    <name type="common">South American ant</name>
    <dbReference type="NCBI Taxonomy" id="609295"/>
    <lineage>
        <taxon>Eukaryota</taxon>
        <taxon>Metazoa</taxon>
        <taxon>Ecdysozoa</taxon>
        <taxon>Arthropoda</taxon>
        <taxon>Hexapoda</taxon>
        <taxon>Insecta</taxon>
        <taxon>Pterygota</taxon>
        <taxon>Neoptera</taxon>
        <taxon>Endopterygota</taxon>
        <taxon>Hymenoptera</taxon>
        <taxon>Apocrita</taxon>
        <taxon>Aculeata</taxon>
        <taxon>Formicoidea</taxon>
        <taxon>Formicidae</taxon>
        <taxon>Ponerinae</taxon>
        <taxon>Ponerini</taxon>
        <taxon>Dinoponera</taxon>
    </lineage>
</organism>
<feature type="non-terminal residue" evidence="3">
    <location>
        <position position="159"/>
    </location>
</feature>
<dbReference type="KEGG" id="dqu:106749672"/>
<sequence>MDPSHFFFNEAISTGLMIYEEYLWTRGSMKGMIWVADATGITTGHVGRINLPSLKKLIYYVQDALPIRLKGIHIINTSPIVEVIYNMVKPFISAEFINLTHFHTSLQSASEYFPIELLPNERGGKAGSIQEFIDANYKRMENCRKWFLEDEKNNRVNES</sequence>
<dbReference type="GO" id="GO:0016020">
    <property type="term" value="C:membrane"/>
    <property type="evidence" value="ECO:0007669"/>
    <property type="project" value="TreeGrafter"/>
</dbReference>
<dbReference type="OrthoDB" id="6736570at2759"/>
<proteinExistence type="predicted"/>
<dbReference type="GO" id="GO:1902936">
    <property type="term" value="F:phosphatidylinositol bisphosphate binding"/>
    <property type="evidence" value="ECO:0007669"/>
    <property type="project" value="TreeGrafter"/>
</dbReference>